<evidence type="ECO:0000313" key="13">
    <source>
        <dbReference type="Proteomes" id="UP000007264"/>
    </source>
</evidence>
<dbReference type="PANTHER" id="PTHR13448">
    <property type="entry name" value="TRANSMEMBRANE PROTEIN 214"/>
    <property type="match status" value="1"/>
</dbReference>
<evidence type="ECO:0000256" key="10">
    <source>
        <dbReference type="ARBA" id="ARBA00024938"/>
    </source>
</evidence>
<evidence type="ECO:0000256" key="7">
    <source>
        <dbReference type="ARBA" id="ARBA00022989"/>
    </source>
</evidence>
<dbReference type="EMBL" id="AGSI01000002">
    <property type="protein sequence ID" value="EIE26377.1"/>
    <property type="molecule type" value="Genomic_DNA"/>
</dbReference>
<keyword evidence="5" id="KW-0053">Apoptosis</keyword>
<accession>I0Z6V8</accession>
<evidence type="ECO:0000256" key="11">
    <source>
        <dbReference type="SAM" id="MobiDB-lite"/>
    </source>
</evidence>
<keyword evidence="4" id="KW-0812">Transmembrane</keyword>
<feature type="non-terminal residue" evidence="12">
    <location>
        <position position="303"/>
    </location>
</feature>
<keyword evidence="6" id="KW-0256">Endoplasmic reticulum</keyword>
<evidence type="ECO:0000256" key="1">
    <source>
        <dbReference type="ARBA" id="ARBA00004477"/>
    </source>
</evidence>
<organism evidence="12 13">
    <name type="scientific">Coccomyxa subellipsoidea (strain C-169)</name>
    <name type="common">Green microalga</name>
    <dbReference type="NCBI Taxonomy" id="574566"/>
    <lineage>
        <taxon>Eukaryota</taxon>
        <taxon>Viridiplantae</taxon>
        <taxon>Chlorophyta</taxon>
        <taxon>core chlorophytes</taxon>
        <taxon>Trebouxiophyceae</taxon>
        <taxon>Trebouxiophyceae incertae sedis</taxon>
        <taxon>Coccomyxaceae</taxon>
        <taxon>Coccomyxa</taxon>
        <taxon>Coccomyxa subellipsoidea</taxon>
    </lineage>
</organism>
<dbReference type="GO" id="GO:0005794">
    <property type="term" value="C:Golgi apparatus"/>
    <property type="evidence" value="ECO:0007669"/>
    <property type="project" value="TreeGrafter"/>
</dbReference>
<evidence type="ECO:0000256" key="5">
    <source>
        <dbReference type="ARBA" id="ARBA00022703"/>
    </source>
</evidence>
<feature type="compositionally biased region" description="Basic and acidic residues" evidence="11">
    <location>
        <begin position="47"/>
        <end position="56"/>
    </location>
</feature>
<evidence type="ECO:0000256" key="9">
    <source>
        <dbReference type="ARBA" id="ARBA00023180"/>
    </source>
</evidence>
<dbReference type="RefSeq" id="XP_005650921.1">
    <property type="nucleotide sequence ID" value="XM_005650864.1"/>
</dbReference>
<comment type="similarity">
    <text evidence="2">Belongs to the TMEM214 family.</text>
</comment>
<name>I0Z6V8_COCSC</name>
<reference evidence="12 13" key="1">
    <citation type="journal article" date="2012" name="Genome Biol.">
        <title>The genome of the polar eukaryotic microalga coccomyxa subellipsoidea reveals traits of cold adaptation.</title>
        <authorList>
            <person name="Blanc G."/>
            <person name="Agarkova I."/>
            <person name="Grimwood J."/>
            <person name="Kuo A."/>
            <person name="Brueggeman A."/>
            <person name="Dunigan D."/>
            <person name="Gurnon J."/>
            <person name="Ladunga I."/>
            <person name="Lindquist E."/>
            <person name="Lucas S."/>
            <person name="Pangilinan J."/>
            <person name="Proschold T."/>
            <person name="Salamov A."/>
            <person name="Schmutz J."/>
            <person name="Weeks D."/>
            <person name="Yamada T."/>
            <person name="Claverie J.M."/>
            <person name="Grigoriev I."/>
            <person name="Van Etten J."/>
            <person name="Lomsadze A."/>
            <person name="Borodovsky M."/>
        </authorList>
    </citation>
    <scope>NUCLEOTIDE SEQUENCE [LARGE SCALE GENOMIC DNA]</scope>
    <source>
        <strain evidence="12 13">C-169</strain>
    </source>
</reference>
<feature type="compositionally biased region" description="Basic and acidic residues" evidence="11">
    <location>
        <begin position="19"/>
        <end position="38"/>
    </location>
</feature>
<feature type="region of interest" description="Disordered" evidence="11">
    <location>
        <begin position="1"/>
        <end position="113"/>
    </location>
</feature>
<dbReference type="KEGG" id="csl:COCSUDRAFT_32152"/>
<evidence type="ECO:0000256" key="6">
    <source>
        <dbReference type="ARBA" id="ARBA00022824"/>
    </source>
</evidence>
<dbReference type="GO" id="GO:0005789">
    <property type="term" value="C:endoplasmic reticulum membrane"/>
    <property type="evidence" value="ECO:0007669"/>
    <property type="project" value="UniProtKB-SubCell"/>
</dbReference>
<keyword evidence="8" id="KW-0472">Membrane</keyword>
<gene>
    <name evidence="12" type="ORF">COCSUDRAFT_32152</name>
</gene>
<comment type="caution">
    <text evidence="12">The sequence shown here is derived from an EMBL/GenBank/DDBJ whole genome shotgun (WGS) entry which is preliminary data.</text>
</comment>
<evidence type="ECO:0000256" key="4">
    <source>
        <dbReference type="ARBA" id="ARBA00022692"/>
    </source>
</evidence>
<dbReference type="eggNOG" id="KOG4467">
    <property type="taxonomic scope" value="Eukaryota"/>
</dbReference>
<dbReference type="InterPro" id="IPR019308">
    <property type="entry name" value="TMEM214"/>
</dbReference>
<comment type="subunit">
    <text evidence="3">Constitutively interacts with CASP4; required for the localization of procaspase 4 to the ER.</text>
</comment>
<evidence type="ECO:0000256" key="2">
    <source>
        <dbReference type="ARBA" id="ARBA00007984"/>
    </source>
</evidence>
<comment type="subcellular location">
    <subcellularLocation>
        <location evidence="1">Endoplasmic reticulum membrane</location>
        <topology evidence="1">Multi-pass membrane protein</topology>
    </subcellularLocation>
</comment>
<feature type="compositionally biased region" description="Low complexity" evidence="11">
    <location>
        <begin position="61"/>
        <end position="85"/>
    </location>
</feature>
<evidence type="ECO:0000256" key="3">
    <source>
        <dbReference type="ARBA" id="ARBA00011720"/>
    </source>
</evidence>
<comment type="function">
    <text evidence="10">Critical mediator, in cooperation with CASP4, of endoplasmic reticulum-stress induced apoptosis. Required or the activation of CASP4 following endoplasmic reticulum stress.</text>
</comment>
<keyword evidence="13" id="KW-1185">Reference proteome</keyword>
<keyword evidence="9" id="KW-0325">Glycoprotein</keyword>
<dbReference type="PANTHER" id="PTHR13448:SF0">
    <property type="entry name" value="TRANSMEMBRANE PROTEIN 214"/>
    <property type="match status" value="1"/>
</dbReference>
<evidence type="ECO:0000256" key="8">
    <source>
        <dbReference type="ARBA" id="ARBA00023136"/>
    </source>
</evidence>
<sequence length="303" mass="32324">MVADESKGWFTVTKKGHKKAAELRGDRQDNDAAEDVLKGSETGGFDRPGRKERDVFEDVTESSASQTETSSRTSRSASPSTATVSGEIEEHKAKSKRNRTRKSKPTPDQSPLSLLALNAAIENAKSTYGEDQRSQLGFVTDVFITHYRSSELPFRKILQEEPIQKAAEVPLDSVPAAVVEASLAFYRGYDIAVLSSFAGTLVEAAFNDIPDSAAAVPPKANVGLLVALALVLRAVPAVAVLLSDSLLQGSTRFSSPQRLPFLLWTLAQAAIGNVSVGVAVWVRVLLPQVLGAHLAASEDAAPA</sequence>
<proteinExistence type="inferred from homology"/>
<dbReference type="AlphaFoldDB" id="I0Z6V8"/>
<dbReference type="STRING" id="574566.I0Z6V8"/>
<dbReference type="GeneID" id="17044387"/>
<protein>
    <submittedName>
        <fullName evidence="12">Uncharacterized protein</fullName>
    </submittedName>
</protein>
<feature type="compositionally biased region" description="Basic residues" evidence="11">
    <location>
        <begin position="93"/>
        <end position="104"/>
    </location>
</feature>
<dbReference type="OrthoDB" id="568373at2759"/>
<dbReference type="Proteomes" id="UP000007264">
    <property type="component" value="Unassembled WGS sequence"/>
</dbReference>
<keyword evidence="7" id="KW-1133">Transmembrane helix</keyword>
<evidence type="ECO:0000313" key="12">
    <source>
        <dbReference type="EMBL" id="EIE26377.1"/>
    </source>
</evidence>